<name>A0A239D3D9_9ACTN</name>
<dbReference type="GO" id="GO:0005737">
    <property type="term" value="C:cytoplasm"/>
    <property type="evidence" value="ECO:0007669"/>
    <property type="project" value="TreeGrafter"/>
</dbReference>
<dbReference type="PROSITE" id="PS50975">
    <property type="entry name" value="ATP_GRASP"/>
    <property type="match status" value="1"/>
</dbReference>
<dbReference type="GO" id="GO:0009432">
    <property type="term" value="P:SOS response"/>
    <property type="evidence" value="ECO:0007669"/>
    <property type="project" value="TreeGrafter"/>
</dbReference>
<dbReference type="GO" id="GO:0046872">
    <property type="term" value="F:metal ion binding"/>
    <property type="evidence" value="ECO:0007669"/>
    <property type="project" value="InterPro"/>
</dbReference>
<evidence type="ECO:0000313" key="4">
    <source>
        <dbReference type="Proteomes" id="UP000198318"/>
    </source>
</evidence>
<organism evidence="3 4">
    <name type="scientific">Actinomadura meyerae</name>
    <dbReference type="NCBI Taxonomy" id="240840"/>
    <lineage>
        <taxon>Bacteria</taxon>
        <taxon>Bacillati</taxon>
        <taxon>Actinomycetota</taxon>
        <taxon>Actinomycetes</taxon>
        <taxon>Streptosporangiales</taxon>
        <taxon>Thermomonosporaceae</taxon>
        <taxon>Actinomadura</taxon>
    </lineage>
</organism>
<proteinExistence type="predicted"/>
<keyword evidence="1" id="KW-0547">Nucleotide-binding</keyword>
<evidence type="ECO:0000313" key="3">
    <source>
        <dbReference type="EMBL" id="SNS26103.1"/>
    </source>
</evidence>
<reference evidence="3 4" key="1">
    <citation type="submission" date="2017-06" db="EMBL/GenBank/DDBJ databases">
        <authorList>
            <person name="Kim H.J."/>
            <person name="Triplett B.A."/>
        </authorList>
    </citation>
    <scope>NUCLEOTIDE SEQUENCE [LARGE SCALE GENOMIC DNA]</scope>
    <source>
        <strain evidence="3 4">DSM 44715</strain>
    </source>
</reference>
<protein>
    <submittedName>
        <fullName evidence="3">ATP-grasp ribosomal peptide maturase, SAV_5884 family</fullName>
    </submittedName>
</protein>
<keyword evidence="4" id="KW-1185">Reference proteome</keyword>
<dbReference type="InterPro" id="IPR048936">
    <property type="entry name" value="MvdD-like_ATPgrasp"/>
</dbReference>
<dbReference type="GO" id="GO:0005524">
    <property type="term" value="F:ATP binding"/>
    <property type="evidence" value="ECO:0007669"/>
    <property type="project" value="UniProtKB-UniRule"/>
</dbReference>
<dbReference type="EMBL" id="FZOR01000002">
    <property type="protein sequence ID" value="SNS26103.1"/>
    <property type="molecule type" value="Genomic_DNA"/>
</dbReference>
<sequence length="321" mass="35109">MTVLMLARDGDKVAERVAGELRGRGTSAVQVNPSSFPARLSMGARLDGSGSWAGRLRGRDGLDVELAGISAVWQRGTTPFVMDERMSSPERAFAYGEARRGFGGVLTALGSCLWVNDPVAAARAEYKPLQLAEAARVGLAVPETLITSDARTAYDWAQELGRPIVYKPMDGVVHADEGRVRILYTAPVTDPESLLDPAFGRTAQMLQERVQKAFEARVTVVGTEVFAVRIDARSTAAQEDWRADYDGLEYSIIHLPFELRAKLLRLMARLGLVYGAFDLIHDVSGRWVFLEVNQRGEFGWIADTTGLGIYSAMADLLERGS</sequence>
<feature type="domain" description="ATP-grasp" evidence="2">
    <location>
        <begin position="131"/>
        <end position="318"/>
    </location>
</feature>
<evidence type="ECO:0000256" key="1">
    <source>
        <dbReference type="PROSITE-ProRule" id="PRU00409"/>
    </source>
</evidence>
<dbReference type="InterPro" id="IPR011761">
    <property type="entry name" value="ATP-grasp"/>
</dbReference>
<dbReference type="RefSeq" id="WP_089324357.1">
    <property type="nucleotide sequence ID" value="NZ_FZOR01000002.1"/>
</dbReference>
<gene>
    <name evidence="3" type="ORF">SAMN05443665_100265</name>
</gene>
<dbReference type="Gene3D" id="3.30.470.20">
    <property type="entry name" value="ATP-grasp fold, B domain"/>
    <property type="match status" value="1"/>
</dbReference>
<dbReference type="PANTHER" id="PTHR21621:SF0">
    <property type="entry name" value="BETA-CITRYLGLUTAMATE SYNTHASE B-RELATED"/>
    <property type="match status" value="1"/>
</dbReference>
<keyword evidence="1" id="KW-0067">ATP-binding</keyword>
<dbReference type="Proteomes" id="UP000198318">
    <property type="component" value="Unassembled WGS sequence"/>
</dbReference>
<evidence type="ECO:0000259" key="2">
    <source>
        <dbReference type="PROSITE" id="PS50975"/>
    </source>
</evidence>
<dbReference type="GO" id="GO:0018169">
    <property type="term" value="F:ribosomal S6-glutamic acid ligase activity"/>
    <property type="evidence" value="ECO:0007669"/>
    <property type="project" value="TreeGrafter"/>
</dbReference>
<dbReference type="PANTHER" id="PTHR21621">
    <property type="entry name" value="RIBOSOMAL PROTEIN S6 MODIFICATION PROTEIN"/>
    <property type="match status" value="1"/>
</dbReference>
<dbReference type="OrthoDB" id="9794735at2"/>
<dbReference type="AlphaFoldDB" id="A0A239D3D9"/>
<dbReference type="Pfam" id="PF21068">
    <property type="entry name" value="ATPgraspMvdD"/>
    <property type="match status" value="1"/>
</dbReference>
<accession>A0A239D3D9</accession>
<dbReference type="SUPFAM" id="SSF56059">
    <property type="entry name" value="Glutathione synthetase ATP-binding domain-like"/>
    <property type="match status" value="1"/>
</dbReference>